<evidence type="ECO:0000313" key="2">
    <source>
        <dbReference type="EMBL" id="KAG2263646.1"/>
    </source>
</evidence>
<dbReference type="AlphaFoldDB" id="A0A8X7U5C6"/>
<proteinExistence type="predicted"/>
<evidence type="ECO:0000313" key="3">
    <source>
        <dbReference type="Proteomes" id="UP000886595"/>
    </source>
</evidence>
<reference evidence="2 3" key="1">
    <citation type="submission" date="2020-02" db="EMBL/GenBank/DDBJ databases">
        <authorList>
            <person name="Ma Q."/>
            <person name="Huang Y."/>
            <person name="Song X."/>
            <person name="Pei D."/>
        </authorList>
    </citation>
    <scope>NUCLEOTIDE SEQUENCE [LARGE SCALE GENOMIC DNA]</scope>
    <source>
        <strain evidence="2">Sxm20200214</strain>
        <tissue evidence="2">Leaf</tissue>
    </source>
</reference>
<comment type="caution">
    <text evidence="2">The sequence shown here is derived from an EMBL/GenBank/DDBJ whole genome shotgun (WGS) entry which is preliminary data.</text>
</comment>
<feature type="region of interest" description="Disordered" evidence="1">
    <location>
        <begin position="1"/>
        <end position="64"/>
    </location>
</feature>
<dbReference type="EMBL" id="JAAMPC010000014">
    <property type="protein sequence ID" value="KAG2263646.1"/>
    <property type="molecule type" value="Genomic_DNA"/>
</dbReference>
<feature type="compositionally biased region" description="Acidic residues" evidence="1">
    <location>
        <begin position="47"/>
        <end position="64"/>
    </location>
</feature>
<sequence length="101" mass="10497">MHPGQNYQGESGSGRGPNGGTTGVGALLQDLDGVTGQVPVDRRRDGEEDPDMGMDLDPDQEADTDMALEVAEPVVVGMVTVAEMVGPVEVVVVVTTVQLPH</sequence>
<accession>A0A8X7U5C6</accession>
<protein>
    <submittedName>
        <fullName evidence="2">Uncharacterized protein</fullName>
    </submittedName>
</protein>
<keyword evidence="3" id="KW-1185">Reference proteome</keyword>
<gene>
    <name evidence="2" type="ORF">Bca52824_070725</name>
</gene>
<dbReference type="Proteomes" id="UP000886595">
    <property type="component" value="Unassembled WGS sequence"/>
</dbReference>
<organism evidence="2 3">
    <name type="scientific">Brassica carinata</name>
    <name type="common">Ethiopian mustard</name>
    <name type="synonym">Abyssinian cabbage</name>
    <dbReference type="NCBI Taxonomy" id="52824"/>
    <lineage>
        <taxon>Eukaryota</taxon>
        <taxon>Viridiplantae</taxon>
        <taxon>Streptophyta</taxon>
        <taxon>Embryophyta</taxon>
        <taxon>Tracheophyta</taxon>
        <taxon>Spermatophyta</taxon>
        <taxon>Magnoliopsida</taxon>
        <taxon>eudicotyledons</taxon>
        <taxon>Gunneridae</taxon>
        <taxon>Pentapetalae</taxon>
        <taxon>rosids</taxon>
        <taxon>malvids</taxon>
        <taxon>Brassicales</taxon>
        <taxon>Brassicaceae</taxon>
        <taxon>Brassiceae</taxon>
        <taxon>Brassica</taxon>
    </lineage>
</organism>
<evidence type="ECO:0000256" key="1">
    <source>
        <dbReference type="SAM" id="MobiDB-lite"/>
    </source>
</evidence>
<feature type="compositionally biased region" description="Gly residues" evidence="1">
    <location>
        <begin position="11"/>
        <end position="23"/>
    </location>
</feature>
<name>A0A8X7U5C6_BRACI</name>